<evidence type="ECO:0000313" key="1">
    <source>
        <dbReference type="Proteomes" id="UP000504637"/>
    </source>
</evidence>
<dbReference type="GeneID" id="54357047"/>
<keyword evidence="1" id="KW-1185">Reference proteome</keyword>
<organism evidence="2">
    <name type="scientific">Dissoconium aciculare CBS 342.82</name>
    <dbReference type="NCBI Taxonomy" id="1314786"/>
    <lineage>
        <taxon>Eukaryota</taxon>
        <taxon>Fungi</taxon>
        <taxon>Dikarya</taxon>
        <taxon>Ascomycota</taxon>
        <taxon>Pezizomycotina</taxon>
        <taxon>Dothideomycetes</taxon>
        <taxon>Dothideomycetidae</taxon>
        <taxon>Mycosphaerellales</taxon>
        <taxon>Dissoconiaceae</taxon>
        <taxon>Dissoconium</taxon>
    </lineage>
</organism>
<dbReference type="RefSeq" id="XP_033462362.1">
    <property type="nucleotide sequence ID" value="XM_033599248.1"/>
</dbReference>
<gene>
    <name evidence="2" type="ORF">K489DRAFT_155043</name>
</gene>
<reference evidence="2" key="2">
    <citation type="submission" date="2020-04" db="EMBL/GenBank/DDBJ databases">
        <authorList>
            <consortium name="NCBI Genome Project"/>
        </authorList>
    </citation>
    <scope>NUCLEOTIDE SEQUENCE</scope>
    <source>
        <strain evidence="2">CBS 342.82</strain>
    </source>
</reference>
<protein>
    <submittedName>
        <fullName evidence="2">Uncharacterized protein</fullName>
    </submittedName>
</protein>
<dbReference type="Proteomes" id="UP000504637">
    <property type="component" value="Unplaced"/>
</dbReference>
<reference evidence="2" key="1">
    <citation type="submission" date="2020-01" db="EMBL/GenBank/DDBJ databases">
        <authorList>
            <consortium name="DOE Joint Genome Institute"/>
            <person name="Haridas S."/>
            <person name="Albert R."/>
            <person name="Binder M."/>
            <person name="Bloem J."/>
            <person name="Labutti K."/>
            <person name="Salamov A."/>
            <person name="Andreopoulos B."/>
            <person name="Baker S.E."/>
            <person name="Barry K."/>
            <person name="Bills G."/>
            <person name="Bluhm B.H."/>
            <person name="Cannon C."/>
            <person name="Castanera R."/>
            <person name="Culley D.E."/>
            <person name="Daum C."/>
            <person name="Ezra D."/>
            <person name="Gonzalez J.B."/>
            <person name="Henrissat B."/>
            <person name="Kuo A."/>
            <person name="Liang C."/>
            <person name="Lipzen A."/>
            <person name="Lutzoni F."/>
            <person name="Magnuson J."/>
            <person name="Mondo S."/>
            <person name="Nolan M."/>
            <person name="Ohm R."/>
            <person name="Pangilinan J."/>
            <person name="Park H.-J."/>
            <person name="Ramirez L."/>
            <person name="Alfaro M."/>
            <person name="Sun H."/>
            <person name="Tritt A."/>
            <person name="Yoshinaga Y."/>
            <person name="Zwiers L.-H."/>
            <person name="Turgeon B.G."/>
            <person name="Goodwin S.B."/>
            <person name="Spatafora J.W."/>
            <person name="Crous P.W."/>
            <person name="Grigoriev I.V."/>
        </authorList>
    </citation>
    <scope>NUCLEOTIDE SEQUENCE</scope>
    <source>
        <strain evidence="2">CBS 342.82</strain>
    </source>
</reference>
<sequence>MENYVRWTSTSTWARHGFCLLVFADPIVVQASLRRSDRGASKLGDWHHYSGMDNLQTPSPCCISNHTMQRLVGYIVTNEHPPAMFVHALPMAGVPNMNDIRNAK</sequence>
<accession>A0A6J3MBC7</accession>
<reference evidence="2" key="3">
    <citation type="submission" date="2025-08" db="UniProtKB">
        <authorList>
            <consortium name="RefSeq"/>
        </authorList>
    </citation>
    <scope>IDENTIFICATION</scope>
    <source>
        <strain evidence="2">CBS 342.82</strain>
    </source>
</reference>
<name>A0A6J3MBC7_9PEZI</name>
<proteinExistence type="predicted"/>
<dbReference type="AlphaFoldDB" id="A0A6J3MBC7"/>
<evidence type="ECO:0000313" key="2">
    <source>
        <dbReference type="RefSeq" id="XP_033462362.1"/>
    </source>
</evidence>